<proteinExistence type="predicted"/>
<dbReference type="GO" id="GO:0008684">
    <property type="term" value="F:2-oxopent-4-enoate hydratase activity"/>
    <property type="evidence" value="ECO:0007669"/>
    <property type="project" value="UniProtKB-EC"/>
</dbReference>
<dbReference type="AlphaFoldDB" id="A0A022PN66"/>
<evidence type="ECO:0000256" key="1">
    <source>
        <dbReference type="ARBA" id="ARBA00023239"/>
    </source>
</evidence>
<dbReference type="Gene3D" id="3.90.850.10">
    <property type="entry name" value="Fumarylacetoacetase-like, C-terminal domain"/>
    <property type="match status" value="1"/>
</dbReference>
<dbReference type="InterPro" id="IPR036663">
    <property type="entry name" value="Fumarylacetoacetase_C_sf"/>
</dbReference>
<dbReference type="PATRIC" id="fig|1393736.3.peg.377"/>
<reference evidence="3 4" key="1">
    <citation type="submission" date="2014-03" db="EMBL/GenBank/DDBJ databases">
        <title>Draft Genome of Photorhabdus luminescens BA1, an Egyptian Isolate.</title>
        <authorList>
            <person name="Ghazal S."/>
            <person name="Hurst S.G.IV."/>
            <person name="Morris K."/>
            <person name="Thomas K."/>
            <person name="Tisa L.S."/>
        </authorList>
    </citation>
    <scope>NUCLEOTIDE SEQUENCE [LARGE SCALE GENOMIC DNA]</scope>
    <source>
        <strain evidence="3 4">BA1</strain>
    </source>
</reference>
<dbReference type="InterPro" id="IPR011234">
    <property type="entry name" value="Fumarylacetoacetase-like_C"/>
</dbReference>
<dbReference type="Pfam" id="PF01557">
    <property type="entry name" value="FAA_hydrolase"/>
    <property type="match status" value="1"/>
</dbReference>
<evidence type="ECO:0000313" key="3">
    <source>
        <dbReference type="EMBL" id="EYU17081.1"/>
    </source>
</evidence>
<dbReference type="SUPFAM" id="SSF56529">
    <property type="entry name" value="FAH"/>
    <property type="match status" value="1"/>
</dbReference>
<organism evidence="3 4">
    <name type="scientific">Photorhabdus aegyptia</name>
    <dbReference type="NCBI Taxonomy" id="2805098"/>
    <lineage>
        <taxon>Bacteria</taxon>
        <taxon>Pseudomonadati</taxon>
        <taxon>Pseudomonadota</taxon>
        <taxon>Gammaproteobacteria</taxon>
        <taxon>Enterobacterales</taxon>
        <taxon>Morganellaceae</taxon>
        <taxon>Photorhabdus</taxon>
    </lineage>
</organism>
<accession>A0A022PN66</accession>
<name>A0A022PN66_9GAMM</name>
<evidence type="ECO:0000259" key="2">
    <source>
        <dbReference type="Pfam" id="PF01557"/>
    </source>
</evidence>
<dbReference type="GO" id="GO:0005737">
    <property type="term" value="C:cytoplasm"/>
    <property type="evidence" value="ECO:0007669"/>
    <property type="project" value="TreeGrafter"/>
</dbReference>
<dbReference type="PANTHER" id="PTHR30143">
    <property type="entry name" value="ACID HYDRATASE"/>
    <property type="match status" value="1"/>
</dbReference>
<keyword evidence="4" id="KW-1185">Reference proteome</keyword>
<keyword evidence="1 3" id="KW-0456">Lyase</keyword>
<dbReference type="InterPro" id="IPR050772">
    <property type="entry name" value="Hydratase-Decarb/MhpD_sf"/>
</dbReference>
<feature type="domain" description="Fumarylacetoacetase-like C-terminal" evidence="2">
    <location>
        <begin position="77"/>
        <end position="256"/>
    </location>
</feature>
<sequence>MNNIINHLSEKLFQSWQNRQAIDPISDEYPELTLHDAYLIQQKVIVRRLEATGAQIVGKKIGITSQVVMDILGVDQPDFGILTSDMHYKNNATVPIEQLIAPKAEGEIGFILKHNLSGPGITAGDVLRATDYIVPCIEIVDSRIRDWKIKITDTVADNASSGLFVIGNGTRLPSEIDLAAVTITLEKNGKLVDTGIGAAALEHPANAVAWLANMLGTLNMAFLGGEIILSGSLTTMVPVNPGDQLKINLLGVGSAKVSFA</sequence>
<dbReference type="RefSeq" id="WP_036775664.1">
    <property type="nucleotide sequence ID" value="NZ_CAWLTM010000112.1"/>
</dbReference>
<evidence type="ECO:0000313" key="4">
    <source>
        <dbReference type="Proteomes" id="UP000023464"/>
    </source>
</evidence>
<dbReference type="EC" id="4.2.1.80" evidence="3"/>
<protein>
    <submittedName>
        <fullName evidence="3">2-keto-4-pentenoate hydratase</fullName>
        <ecNumber evidence="3">4.2.1.80</ecNumber>
    </submittedName>
</protein>
<dbReference type="Proteomes" id="UP000023464">
    <property type="component" value="Unassembled WGS sequence"/>
</dbReference>
<gene>
    <name evidence="3" type="ORF">BA1DRAFT_00370</name>
</gene>
<dbReference type="PANTHER" id="PTHR30143:SF0">
    <property type="entry name" value="2-KETO-4-PENTENOATE HYDRATASE"/>
    <property type="match status" value="1"/>
</dbReference>
<comment type="caution">
    <text evidence="3">The sequence shown here is derived from an EMBL/GenBank/DDBJ whole genome shotgun (WGS) entry which is preliminary data.</text>
</comment>
<dbReference type="EMBL" id="JFGV01000003">
    <property type="protein sequence ID" value="EYU17081.1"/>
    <property type="molecule type" value="Genomic_DNA"/>
</dbReference>